<protein>
    <submittedName>
        <fullName evidence="1">Uncharacterized protein</fullName>
    </submittedName>
</protein>
<dbReference type="Proteomes" id="UP000294963">
    <property type="component" value="Unassembled WGS sequence"/>
</dbReference>
<evidence type="ECO:0000313" key="1">
    <source>
        <dbReference type="EMBL" id="TCM62323.1"/>
    </source>
</evidence>
<reference evidence="1 2" key="1">
    <citation type="submission" date="2019-03" db="EMBL/GenBank/DDBJ databases">
        <title>Genomic analyses of the natural microbiome of Caenorhabditis elegans.</title>
        <authorList>
            <person name="Samuel B."/>
        </authorList>
    </citation>
    <scope>NUCLEOTIDE SEQUENCE [LARGE SCALE GENOMIC DNA]</scope>
    <source>
        <strain evidence="1 2">JUb89</strain>
    </source>
</reference>
<dbReference type="AlphaFoldDB" id="A0A4R1XRM3"/>
<sequence length="92" mass="10256">MGFHKCVNSDTLDGLICVGGPLHHARVKNKGKWFQLGKDGDLEYFNSTICSSEFSGKYLSSCVCCSQNSNNSTTVYLWECDSKYLAEFANRV</sequence>
<comment type="caution">
    <text evidence="1">The sequence shown here is derived from an EMBL/GenBank/DDBJ whole genome shotgun (WGS) entry which is preliminary data.</text>
</comment>
<keyword evidence="2" id="KW-1185">Reference proteome</keyword>
<name>A0A4R1XRM3_ACICA</name>
<dbReference type="EMBL" id="SLVJ01000025">
    <property type="protein sequence ID" value="TCM62323.1"/>
    <property type="molecule type" value="Genomic_DNA"/>
</dbReference>
<proteinExistence type="predicted"/>
<gene>
    <name evidence="1" type="ORF">EC844_12551</name>
</gene>
<evidence type="ECO:0000313" key="2">
    <source>
        <dbReference type="Proteomes" id="UP000294963"/>
    </source>
</evidence>
<accession>A0A4R1XRM3</accession>
<organism evidence="1 2">
    <name type="scientific">Acinetobacter calcoaceticus</name>
    <dbReference type="NCBI Taxonomy" id="471"/>
    <lineage>
        <taxon>Bacteria</taxon>
        <taxon>Pseudomonadati</taxon>
        <taxon>Pseudomonadota</taxon>
        <taxon>Gammaproteobacteria</taxon>
        <taxon>Moraxellales</taxon>
        <taxon>Moraxellaceae</taxon>
        <taxon>Acinetobacter</taxon>
        <taxon>Acinetobacter calcoaceticus/baumannii complex</taxon>
    </lineage>
</organism>